<name>A0A6B2LQ27_9EUKA</name>
<evidence type="ECO:0000313" key="1">
    <source>
        <dbReference type="EMBL" id="NDV38818.1"/>
    </source>
</evidence>
<dbReference type="AlphaFoldDB" id="A0A6B2LQ27"/>
<accession>A0A6B2LQ27</accession>
<sequence length="141" mass="15769">MVLLSVYMGQQEMLKLLKVLIEIGSVYSVPIKIIYLIKHPLHLNSPISNHLKQLQIQSLHHRIYHHLLCNIMLGKHGYGVIQKSLLWVCVFQEEELLQVGPDGEVVLADGGDEAGLLLGFSWLGLHPAHLSQRGLLRGGRG</sequence>
<reference evidence="1" key="1">
    <citation type="journal article" date="2020" name="J. Eukaryot. Microbiol.">
        <title>De novo Sequencing, Assembly and Annotation of the Transcriptome for the Free-Living Testate Amoeba Arcella intermedia.</title>
        <authorList>
            <person name="Ribeiro G.M."/>
            <person name="Porfirio-Sousa A.L."/>
            <person name="Maurer-Alcala X.X."/>
            <person name="Katz L.A."/>
            <person name="Lahr D.J.G."/>
        </authorList>
    </citation>
    <scope>NUCLEOTIDE SEQUENCE</scope>
</reference>
<proteinExistence type="predicted"/>
<dbReference type="EMBL" id="GIBP01009849">
    <property type="protein sequence ID" value="NDV38818.1"/>
    <property type="molecule type" value="Transcribed_RNA"/>
</dbReference>
<protein>
    <submittedName>
        <fullName evidence="1">Uncharacterized protein</fullName>
    </submittedName>
</protein>
<organism evidence="1">
    <name type="scientific">Arcella intermedia</name>
    <dbReference type="NCBI Taxonomy" id="1963864"/>
    <lineage>
        <taxon>Eukaryota</taxon>
        <taxon>Amoebozoa</taxon>
        <taxon>Tubulinea</taxon>
        <taxon>Elardia</taxon>
        <taxon>Arcellinida</taxon>
        <taxon>Sphaerothecina</taxon>
        <taxon>Arcellidae</taxon>
        <taxon>Arcella</taxon>
    </lineage>
</organism>